<keyword evidence="2" id="KW-1185">Reference proteome</keyword>
<organism evidence="1 2">
    <name type="scientific">Paramylibacter ulvae</name>
    <dbReference type="NCBI Taxonomy" id="1651968"/>
    <lineage>
        <taxon>Bacteria</taxon>
        <taxon>Pseudomonadati</taxon>
        <taxon>Pseudomonadota</taxon>
        <taxon>Alphaproteobacteria</taxon>
        <taxon>Rhodobacterales</taxon>
        <taxon>Paracoccaceae</taxon>
        <taxon>Paramylibacter</taxon>
    </lineage>
</organism>
<sequence>MDEDIKTTAEAIEAAALPEAYAVHVDKQGNVKSDRAKGIAKKSLADKSPAEWAYERIVMYIQKFEETLDSNEEVGMGFAAGHVGSLRIQGMGFFAPDMITFYGEDGEGNSMQLVQHVSQLNVMLVAEQKSGEPEEAPQRIGFKLAEDLEEAKKG</sequence>
<dbReference type="Pfam" id="PF19670">
    <property type="entry name" value="DUF6173"/>
    <property type="match status" value="1"/>
</dbReference>
<dbReference type="RefSeq" id="WP_189641057.1">
    <property type="nucleotide sequence ID" value="NZ_BMZF01000007.1"/>
</dbReference>
<reference evidence="2" key="1">
    <citation type="journal article" date="2019" name="Int. J. Syst. Evol. Microbiol.">
        <title>The Global Catalogue of Microorganisms (GCM) 10K type strain sequencing project: providing services to taxonomists for standard genome sequencing and annotation.</title>
        <authorList>
            <consortium name="The Broad Institute Genomics Platform"/>
            <consortium name="The Broad Institute Genome Sequencing Center for Infectious Disease"/>
            <person name="Wu L."/>
            <person name="Ma J."/>
        </authorList>
    </citation>
    <scope>NUCLEOTIDE SEQUENCE [LARGE SCALE GENOMIC DNA]</scope>
    <source>
        <strain evidence="2">KCTC 32465</strain>
    </source>
</reference>
<gene>
    <name evidence="1" type="ORF">GCM10008927_24610</name>
</gene>
<evidence type="ECO:0000313" key="2">
    <source>
        <dbReference type="Proteomes" id="UP000634455"/>
    </source>
</evidence>
<name>A0ABQ3D632_9RHOB</name>
<dbReference type="EMBL" id="BMZF01000007">
    <property type="protein sequence ID" value="GHA57898.1"/>
    <property type="molecule type" value="Genomic_DNA"/>
</dbReference>
<dbReference type="InterPro" id="IPR046171">
    <property type="entry name" value="DUF6173"/>
</dbReference>
<evidence type="ECO:0000313" key="1">
    <source>
        <dbReference type="EMBL" id="GHA57898.1"/>
    </source>
</evidence>
<accession>A0ABQ3D632</accession>
<proteinExistence type="predicted"/>
<protein>
    <submittedName>
        <fullName evidence="1">Uncharacterized protein</fullName>
    </submittedName>
</protein>
<comment type="caution">
    <text evidence="1">The sequence shown here is derived from an EMBL/GenBank/DDBJ whole genome shotgun (WGS) entry which is preliminary data.</text>
</comment>
<dbReference type="Proteomes" id="UP000634455">
    <property type="component" value="Unassembled WGS sequence"/>
</dbReference>